<organism evidence="2 3">
    <name type="scientific">Sphagnum troendelagicum</name>
    <dbReference type="NCBI Taxonomy" id="128251"/>
    <lineage>
        <taxon>Eukaryota</taxon>
        <taxon>Viridiplantae</taxon>
        <taxon>Streptophyta</taxon>
        <taxon>Embryophyta</taxon>
        <taxon>Bryophyta</taxon>
        <taxon>Sphagnophytina</taxon>
        <taxon>Sphagnopsida</taxon>
        <taxon>Sphagnales</taxon>
        <taxon>Sphagnaceae</taxon>
        <taxon>Sphagnum</taxon>
    </lineage>
</organism>
<reference evidence="2" key="1">
    <citation type="submission" date="2024-02" db="EMBL/GenBank/DDBJ databases">
        <authorList>
            <consortium name="ELIXIR-Norway"/>
            <consortium name="Elixir Norway"/>
        </authorList>
    </citation>
    <scope>NUCLEOTIDE SEQUENCE</scope>
</reference>
<dbReference type="PANTHER" id="PTHR21477:SF12">
    <property type="entry name" value="PROTEIN PHLOEM PROTEIN 2-LIKE A10"/>
    <property type="match status" value="1"/>
</dbReference>
<feature type="region of interest" description="Disordered" evidence="1">
    <location>
        <begin position="96"/>
        <end position="130"/>
    </location>
</feature>
<feature type="region of interest" description="Disordered" evidence="1">
    <location>
        <begin position="371"/>
        <end position="398"/>
    </location>
</feature>
<keyword evidence="3" id="KW-1185">Reference proteome</keyword>
<evidence type="ECO:0000256" key="1">
    <source>
        <dbReference type="SAM" id="MobiDB-lite"/>
    </source>
</evidence>
<gene>
    <name evidence="2" type="ORF">CSSPTR1EN2_LOCUS7029</name>
</gene>
<proteinExistence type="predicted"/>
<dbReference type="Proteomes" id="UP001497512">
    <property type="component" value="Chromosome 14"/>
</dbReference>
<feature type="region of interest" description="Disordered" evidence="1">
    <location>
        <begin position="156"/>
        <end position="179"/>
    </location>
</feature>
<dbReference type="InterPro" id="IPR019141">
    <property type="entry name" value="DUF2045"/>
</dbReference>
<dbReference type="PANTHER" id="PTHR21477">
    <property type="entry name" value="ZGC:172139"/>
    <property type="match status" value="1"/>
</dbReference>
<feature type="compositionally biased region" description="Basic and acidic residues" evidence="1">
    <location>
        <begin position="113"/>
        <end position="127"/>
    </location>
</feature>
<evidence type="ECO:0000313" key="2">
    <source>
        <dbReference type="EMBL" id="CAK9203724.1"/>
    </source>
</evidence>
<sequence>MSPTVCTDRLRWRGEDEVPQSLKQLFKLAGCQEVQKCVSAISASVGQGVLQSLSAPATGTLLLPTSIYQQQHRGDASPSKEEHGVSWVTKDKVLSWKDNEEEEEDPEEIDGVSWREYDRGSPSHADEGTWDQLSWKSAGSLLDGVRGGAQAAAAATSRAKGMKEELVGPSVTTKGERKAEGNSKLADRLLNKLFSEAGKGFASAVVASASRSLVISVIEQFNFQRNSKLIQSSGGEDEEAAADVVSLLLDLASNSKARELIIDCIQTFVATAVSVYLDRTKDVNVFDDMVRGVVKPERCAPVTELLSTVCSSTVETLVHTLHEELAFGGKSNRPLNENSANVLSQKFPSSLTTRQSKQEEKILQRDVGVLPAHMDEDTASSSSTSGRGVEKSTFSHPECPDLNQDLEALVVVSNASINGNNRNRDEAAFTGAIDALSRVLAVPSNRELIMEVAGTMTSEGVRSFIEVVMGRFTAAFRGKTKEEALIKQQGTGMVKRSIIGDKLQQVGDLTKAAVDKSVVAITMCFVICLQAVVGGVRLLQPFSS</sequence>
<protein>
    <submittedName>
        <fullName evidence="2">Uncharacterized protein</fullName>
    </submittedName>
</protein>
<accession>A0ABP0TS68</accession>
<feature type="compositionally biased region" description="Acidic residues" evidence="1">
    <location>
        <begin position="99"/>
        <end position="110"/>
    </location>
</feature>
<dbReference type="EMBL" id="OZ019906">
    <property type="protein sequence ID" value="CAK9203724.1"/>
    <property type="molecule type" value="Genomic_DNA"/>
</dbReference>
<name>A0ABP0TS68_9BRYO</name>
<evidence type="ECO:0000313" key="3">
    <source>
        <dbReference type="Proteomes" id="UP001497512"/>
    </source>
</evidence>